<dbReference type="EMBL" id="CAADRA010007019">
    <property type="protein sequence ID" value="VFT98344.1"/>
    <property type="molecule type" value="Genomic_DNA"/>
</dbReference>
<evidence type="ECO:0000313" key="4">
    <source>
        <dbReference type="Proteomes" id="UP000332933"/>
    </source>
</evidence>
<dbReference type="Gene3D" id="1.20.140.150">
    <property type="match status" value="1"/>
</dbReference>
<evidence type="ECO:0000256" key="1">
    <source>
        <dbReference type="SAM" id="Phobius"/>
    </source>
</evidence>
<dbReference type="OrthoDB" id="65483at2759"/>
<protein>
    <submittedName>
        <fullName evidence="3">Aste57867_21675 protein</fullName>
    </submittedName>
</protein>
<dbReference type="Proteomes" id="UP000332933">
    <property type="component" value="Unassembled WGS sequence"/>
</dbReference>
<dbReference type="EMBL" id="VJMH01006993">
    <property type="protein sequence ID" value="KAF0686488.1"/>
    <property type="molecule type" value="Genomic_DNA"/>
</dbReference>
<sequence>MLCSGKGLVALALCLAATALSWTSFVLPLWLVVDADAAATSTVRAVGVWGLCYRNGTTQNTCLGFFSAPDPKALDASVPPRLASQSLCSVYGIHGGLSLDGAYPKEILNDAFLKRTCGSMGSASLTFSLGTAILGTGMTIAYVVWSCADEAKSCMLAFSKLLAFAALVSNLLAILLWLVQASSLPMGAGVTLGASFVLAAASAVVCCAAIVAIGMLRLHERHERIREKSMRMKSLRDLERAATVGKKLTPNATTRLKAETEAISVTV</sequence>
<feature type="transmembrane region" description="Helical" evidence="1">
    <location>
        <begin position="157"/>
        <end position="179"/>
    </location>
</feature>
<keyword evidence="1" id="KW-0472">Membrane</keyword>
<name>A0A485LJH0_9STRA</name>
<keyword evidence="1" id="KW-0812">Transmembrane</keyword>
<feature type="transmembrane region" description="Helical" evidence="1">
    <location>
        <begin position="123"/>
        <end position="145"/>
    </location>
</feature>
<evidence type="ECO:0000313" key="3">
    <source>
        <dbReference type="EMBL" id="VFT98344.1"/>
    </source>
</evidence>
<accession>A0A485LJH0</accession>
<reference evidence="3 4" key="1">
    <citation type="submission" date="2019-03" db="EMBL/GenBank/DDBJ databases">
        <authorList>
            <person name="Gaulin E."/>
            <person name="Dumas B."/>
        </authorList>
    </citation>
    <scope>NUCLEOTIDE SEQUENCE [LARGE SCALE GENOMIC DNA]</scope>
    <source>
        <strain evidence="3">CBS 568.67</strain>
    </source>
</reference>
<keyword evidence="4" id="KW-1185">Reference proteome</keyword>
<reference evidence="2" key="2">
    <citation type="submission" date="2019-06" db="EMBL/GenBank/DDBJ databases">
        <title>Genomics analysis of Aphanomyces spp. identifies a new class of oomycete effector associated with host adaptation.</title>
        <authorList>
            <person name="Gaulin E."/>
        </authorList>
    </citation>
    <scope>NUCLEOTIDE SEQUENCE</scope>
    <source>
        <strain evidence="2">CBS 578.67</strain>
    </source>
</reference>
<gene>
    <name evidence="3" type="primary">Aste57867_21675</name>
    <name evidence="2" type="ORF">As57867_021606</name>
    <name evidence="3" type="ORF">ASTE57867_21675</name>
</gene>
<dbReference type="AlphaFoldDB" id="A0A485LJH0"/>
<proteinExistence type="predicted"/>
<feature type="transmembrane region" description="Helical" evidence="1">
    <location>
        <begin position="191"/>
        <end position="216"/>
    </location>
</feature>
<organism evidence="3 4">
    <name type="scientific">Aphanomyces stellatus</name>
    <dbReference type="NCBI Taxonomy" id="120398"/>
    <lineage>
        <taxon>Eukaryota</taxon>
        <taxon>Sar</taxon>
        <taxon>Stramenopiles</taxon>
        <taxon>Oomycota</taxon>
        <taxon>Saprolegniomycetes</taxon>
        <taxon>Saprolegniales</taxon>
        <taxon>Verrucalvaceae</taxon>
        <taxon>Aphanomyces</taxon>
    </lineage>
</organism>
<keyword evidence="1" id="KW-1133">Transmembrane helix</keyword>
<evidence type="ECO:0000313" key="2">
    <source>
        <dbReference type="EMBL" id="KAF0686488.1"/>
    </source>
</evidence>